<comment type="caution">
    <text evidence="1">The sequence shown here is derived from an EMBL/GenBank/DDBJ whole genome shotgun (WGS) entry which is preliminary data.</text>
</comment>
<dbReference type="AlphaFoldDB" id="A0A1Q8TEL6"/>
<dbReference type="EMBL" id="MSDQ01000012">
    <property type="protein sequence ID" value="OLO12112.1"/>
    <property type="molecule type" value="Genomic_DNA"/>
</dbReference>
<evidence type="ECO:0008006" key="3">
    <source>
        <dbReference type="Google" id="ProtNLM"/>
    </source>
</evidence>
<reference evidence="1 2" key="1">
    <citation type="submission" date="2016-12" db="EMBL/GenBank/DDBJ databases">
        <title>Draft genome sequences of strains Salinicola socius SMB35, Salinicola sp. MH3R3-1 and Chromohalobacter sp. SMB17 from the Verkhnekamsk potash mining region of Russia.</title>
        <authorList>
            <person name="Mavrodi D.V."/>
            <person name="Olsson B.E."/>
            <person name="Korsakova E.S."/>
            <person name="Pyankova A."/>
            <person name="Mavrodi O.V."/>
            <person name="Plotnikova E.G."/>
        </authorList>
    </citation>
    <scope>NUCLEOTIDE SEQUENCE [LARGE SCALE GENOMIC DNA]</scope>
    <source>
        <strain evidence="1 2">SMB17</strain>
    </source>
</reference>
<dbReference type="Proteomes" id="UP000186806">
    <property type="component" value="Unassembled WGS sequence"/>
</dbReference>
<proteinExistence type="predicted"/>
<evidence type="ECO:0000313" key="1">
    <source>
        <dbReference type="EMBL" id="OLO12112.1"/>
    </source>
</evidence>
<protein>
    <recommendedName>
        <fullName evidence="3">Glycine-rich domain-containing protein-like</fullName>
    </recommendedName>
</protein>
<dbReference type="RefSeq" id="WP_075368661.1">
    <property type="nucleotide sequence ID" value="NZ_MSDQ01000012.1"/>
</dbReference>
<gene>
    <name evidence="1" type="ORF">BTW10_06095</name>
</gene>
<accession>A0A1Q8TEL6</accession>
<sequence>MDQSAAPIPLTFEESHRLLRIDEVMQAALDKVAQLDFSMLGRKLMEERGWTREYCDEVESLYRKFLALNIRYPDKKICPSGPIDEFWHAHILDTHAYFADCDILFGEYLHHFPYFGMRGSADRANLESAFEESLNLFVSHFGIDPTAGDAEARSCAPQRCP</sequence>
<evidence type="ECO:0000313" key="2">
    <source>
        <dbReference type="Proteomes" id="UP000186806"/>
    </source>
</evidence>
<name>A0A1Q8TEL6_9GAMM</name>
<organism evidence="1 2">
    <name type="scientific">Chromohalobacter japonicus</name>
    <dbReference type="NCBI Taxonomy" id="223900"/>
    <lineage>
        <taxon>Bacteria</taxon>
        <taxon>Pseudomonadati</taxon>
        <taxon>Pseudomonadota</taxon>
        <taxon>Gammaproteobacteria</taxon>
        <taxon>Oceanospirillales</taxon>
        <taxon>Halomonadaceae</taxon>
        <taxon>Chromohalobacter</taxon>
    </lineage>
</organism>
<keyword evidence="2" id="KW-1185">Reference proteome</keyword>